<dbReference type="RefSeq" id="WP_266109875.1">
    <property type="nucleotide sequence ID" value="NZ_JAPJZD010000018.1"/>
</dbReference>
<gene>
    <name evidence="1" type="ORF">KAM348_37310</name>
</gene>
<name>A0AAI9PBK1_AERCA</name>
<dbReference type="EMBL" id="BPNL01000062">
    <property type="protein sequence ID" value="GJA56308.1"/>
    <property type="molecule type" value="Genomic_DNA"/>
</dbReference>
<protein>
    <submittedName>
        <fullName evidence="1">Uncharacterized protein</fullName>
    </submittedName>
</protein>
<proteinExistence type="predicted"/>
<comment type="caution">
    <text evidence="1">The sequence shown here is derived from an EMBL/GenBank/DDBJ whole genome shotgun (WGS) entry which is preliminary data.</text>
</comment>
<dbReference type="AlphaFoldDB" id="A0AAI9PBK1"/>
<sequence length="106" mass="11439">MGMAKLPSPNVMLILGGIITMGRTLDELLESESPEVVQRAKALAEEQLVRLSVTKLLSNLGTGDVPAIDTDVLDGLLSLKRLVESHDCRLSLFVHMPDGTHHGVNI</sequence>
<organism evidence="1 2">
    <name type="scientific">Aeromonas caviae</name>
    <name type="common">Aeromonas punctata</name>
    <dbReference type="NCBI Taxonomy" id="648"/>
    <lineage>
        <taxon>Bacteria</taxon>
        <taxon>Pseudomonadati</taxon>
        <taxon>Pseudomonadota</taxon>
        <taxon>Gammaproteobacteria</taxon>
        <taxon>Aeromonadales</taxon>
        <taxon>Aeromonadaceae</taxon>
        <taxon>Aeromonas</taxon>
    </lineage>
</organism>
<reference evidence="1" key="1">
    <citation type="submission" date="2021-07" db="EMBL/GenBank/DDBJ databases">
        <title>Draft genome sequence of carbapenem-resistant Aeromonas spp. in Japan.</title>
        <authorList>
            <person name="Maehana S."/>
            <person name="Suzuki M."/>
            <person name="Kitasato H."/>
        </authorList>
    </citation>
    <scope>NUCLEOTIDE SEQUENCE</scope>
    <source>
        <strain evidence="1">KAM348</strain>
    </source>
</reference>
<evidence type="ECO:0000313" key="2">
    <source>
        <dbReference type="Proteomes" id="UP000887009"/>
    </source>
</evidence>
<evidence type="ECO:0000313" key="1">
    <source>
        <dbReference type="EMBL" id="GJA56308.1"/>
    </source>
</evidence>
<accession>A0AAI9PBK1</accession>
<dbReference type="Proteomes" id="UP000887009">
    <property type="component" value="Unassembled WGS sequence"/>
</dbReference>